<dbReference type="InterPro" id="IPR002637">
    <property type="entry name" value="RdgB/HAM1"/>
</dbReference>
<keyword evidence="3 7" id="KW-0547">Nucleotide-binding</keyword>
<keyword evidence="6 7" id="KW-0546">Nucleotide metabolism</keyword>
<dbReference type="EMBL" id="CP139960">
    <property type="protein sequence ID" value="WQD37927.1"/>
    <property type="molecule type" value="Genomic_DNA"/>
</dbReference>
<feature type="binding site" evidence="7">
    <location>
        <position position="68"/>
    </location>
    <ligand>
        <name>Mg(2+)</name>
        <dbReference type="ChEBI" id="CHEBI:18420"/>
    </ligand>
</feature>
<gene>
    <name evidence="9" type="primary">rdgB</name>
    <name evidence="9" type="ORF">U0035_19865</name>
</gene>
<dbReference type="CDD" id="cd00515">
    <property type="entry name" value="HAM1"/>
    <property type="match status" value="1"/>
</dbReference>
<dbReference type="Pfam" id="PF01725">
    <property type="entry name" value="Ham1p_like"/>
    <property type="match status" value="1"/>
</dbReference>
<comment type="catalytic activity">
    <reaction evidence="7">
        <text>dITP + H2O = dIMP + diphosphate + H(+)</text>
        <dbReference type="Rhea" id="RHEA:28342"/>
        <dbReference type="ChEBI" id="CHEBI:15377"/>
        <dbReference type="ChEBI" id="CHEBI:15378"/>
        <dbReference type="ChEBI" id="CHEBI:33019"/>
        <dbReference type="ChEBI" id="CHEBI:61194"/>
        <dbReference type="ChEBI" id="CHEBI:61382"/>
        <dbReference type="EC" id="3.6.1.66"/>
    </reaction>
</comment>
<evidence type="ECO:0000313" key="10">
    <source>
        <dbReference type="Proteomes" id="UP001325680"/>
    </source>
</evidence>
<keyword evidence="5 7" id="KW-0460">Magnesium</keyword>
<proteinExistence type="inferred from homology"/>
<feature type="binding site" evidence="7">
    <location>
        <begin position="148"/>
        <end position="151"/>
    </location>
    <ligand>
        <name>substrate</name>
    </ligand>
</feature>
<feature type="active site" description="Proton acceptor" evidence="7">
    <location>
        <position position="68"/>
    </location>
</feature>
<dbReference type="EC" id="3.6.1.66" evidence="7"/>
<comment type="subunit">
    <text evidence="7">Homodimer.</text>
</comment>
<dbReference type="InterPro" id="IPR020922">
    <property type="entry name" value="dITP/XTP_pyrophosphatase"/>
</dbReference>
<name>A0ABZ0W3W0_9BACT</name>
<protein>
    <recommendedName>
        <fullName evidence="7">dITP/XTP pyrophosphatase</fullName>
        <ecNumber evidence="7">3.6.1.66</ecNumber>
    </recommendedName>
    <alternativeName>
        <fullName evidence="7">Non-canonical purine NTP pyrophosphatase</fullName>
    </alternativeName>
    <alternativeName>
        <fullName evidence="7">Non-standard purine NTP pyrophosphatase</fullName>
    </alternativeName>
    <alternativeName>
        <fullName evidence="7">Nucleoside-triphosphate diphosphatase</fullName>
    </alternativeName>
    <alternativeName>
        <fullName evidence="7">Nucleoside-triphosphate pyrophosphatase</fullName>
        <shortName evidence="7">NTPase</shortName>
    </alternativeName>
</protein>
<keyword evidence="4 7" id="KW-0378">Hydrolase</keyword>
<evidence type="ECO:0000256" key="1">
    <source>
        <dbReference type="ARBA" id="ARBA00008023"/>
    </source>
</evidence>
<feature type="binding site" evidence="7">
    <location>
        <position position="69"/>
    </location>
    <ligand>
        <name>substrate</name>
    </ligand>
</feature>
<evidence type="ECO:0000256" key="6">
    <source>
        <dbReference type="ARBA" id="ARBA00023080"/>
    </source>
</evidence>
<dbReference type="PANTHER" id="PTHR11067:SF9">
    <property type="entry name" value="INOSINE TRIPHOSPHATE PYROPHOSPHATASE"/>
    <property type="match status" value="1"/>
</dbReference>
<dbReference type="InterPro" id="IPR029001">
    <property type="entry name" value="ITPase-like_fam"/>
</dbReference>
<reference evidence="9 10" key="1">
    <citation type="submission" date="2023-12" db="EMBL/GenBank/DDBJ databases">
        <title>Genome sequencing and assembly of bacterial species from a model synthetic community.</title>
        <authorList>
            <person name="Hogle S.L."/>
        </authorList>
    </citation>
    <scope>NUCLEOTIDE SEQUENCE [LARGE SCALE GENOMIC DNA]</scope>
    <source>
        <strain evidence="9 10">HAMBI_3031</strain>
    </source>
</reference>
<dbReference type="SUPFAM" id="SSF52972">
    <property type="entry name" value="ITPase-like"/>
    <property type="match status" value="1"/>
</dbReference>
<feature type="binding site" evidence="7">
    <location>
        <begin position="176"/>
        <end position="177"/>
    </location>
    <ligand>
        <name>substrate</name>
    </ligand>
</feature>
<evidence type="ECO:0000256" key="2">
    <source>
        <dbReference type="ARBA" id="ARBA00022723"/>
    </source>
</evidence>
<comment type="caution">
    <text evidence="7">Lacks conserved residue(s) required for the propagation of feature annotation.</text>
</comment>
<dbReference type="Gene3D" id="3.90.950.10">
    <property type="match status" value="1"/>
</dbReference>
<evidence type="ECO:0000313" key="9">
    <source>
        <dbReference type="EMBL" id="WQD37927.1"/>
    </source>
</evidence>
<dbReference type="Proteomes" id="UP001325680">
    <property type="component" value="Chromosome"/>
</dbReference>
<sequence length="196" mass="21997">MTLIFATNNNNKVQEIRNALDNSFEIISLKEAGIFQDIPEPHDTLEANATEKSRTIFNLRQMDCFSEDTGLEVEALNGEPGVKSARYADNEPEFADNIDKLLNKMKNQGNRNARFRTVISLIINGDEHQFEGICEGTITHHRAGTGGFGYDPVFIPDGATQTFGEMTMEKKKQYSHRAKALAKLTEWLKENRSAGL</sequence>
<accession>A0ABZ0W3W0</accession>
<keyword evidence="10" id="KW-1185">Reference proteome</keyword>
<organism evidence="9 10">
    <name type="scientific">Niabella yanshanensis</name>
    <dbReference type="NCBI Taxonomy" id="577386"/>
    <lineage>
        <taxon>Bacteria</taxon>
        <taxon>Pseudomonadati</taxon>
        <taxon>Bacteroidota</taxon>
        <taxon>Chitinophagia</taxon>
        <taxon>Chitinophagales</taxon>
        <taxon>Chitinophagaceae</taxon>
        <taxon>Niabella</taxon>
    </lineage>
</organism>
<dbReference type="PANTHER" id="PTHR11067">
    <property type="entry name" value="INOSINE TRIPHOSPHATE PYROPHOSPHATASE/HAM1 PROTEIN"/>
    <property type="match status" value="1"/>
</dbReference>
<dbReference type="HAMAP" id="MF_01405">
    <property type="entry name" value="Non_canon_purine_NTPase"/>
    <property type="match status" value="1"/>
</dbReference>
<evidence type="ECO:0000256" key="3">
    <source>
        <dbReference type="ARBA" id="ARBA00022741"/>
    </source>
</evidence>
<evidence type="ECO:0000256" key="8">
    <source>
        <dbReference type="RuleBase" id="RU003781"/>
    </source>
</evidence>
<evidence type="ECO:0000256" key="5">
    <source>
        <dbReference type="ARBA" id="ARBA00022842"/>
    </source>
</evidence>
<comment type="catalytic activity">
    <reaction evidence="7">
        <text>ITP + H2O = IMP + diphosphate + H(+)</text>
        <dbReference type="Rhea" id="RHEA:29399"/>
        <dbReference type="ChEBI" id="CHEBI:15377"/>
        <dbReference type="ChEBI" id="CHEBI:15378"/>
        <dbReference type="ChEBI" id="CHEBI:33019"/>
        <dbReference type="ChEBI" id="CHEBI:58053"/>
        <dbReference type="ChEBI" id="CHEBI:61402"/>
        <dbReference type="EC" id="3.6.1.66"/>
    </reaction>
</comment>
<comment type="function">
    <text evidence="7">Pyrophosphatase that catalyzes the hydrolysis of nucleoside triphosphates to their monophosphate derivatives, with a high preference for the non-canonical purine nucleotides XTP (xanthosine triphosphate), dITP (deoxyinosine triphosphate) and ITP. Seems to function as a house-cleaning enzyme that removes non-canonical purine nucleotides from the nucleotide pool, thus preventing their incorporation into DNA/RNA and avoiding chromosomal lesions.</text>
</comment>
<feature type="binding site" evidence="7">
    <location>
        <begin position="7"/>
        <end position="12"/>
    </location>
    <ligand>
        <name>substrate</name>
    </ligand>
</feature>
<dbReference type="RefSeq" id="WP_114790679.1">
    <property type="nucleotide sequence ID" value="NZ_CP139960.1"/>
</dbReference>
<feature type="binding site" evidence="7">
    <location>
        <position position="171"/>
    </location>
    <ligand>
        <name>substrate</name>
    </ligand>
</feature>
<dbReference type="NCBIfam" id="TIGR00042">
    <property type="entry name" value="RdgB/HAM1 family non-canonical purine NTP pyrophosphatase"/>
    <property type="match status" value="1"/>
</dbReference>
<comment type="cofactor">
    <cofactor evidence="7">
        <name>Mg(2+)</name>
        <dbReference type="ChEBI" id="CHEBI:18420"/>
    </cofactor>
    <text evidence="7">Binds 1 Mg(2+) ion per subunit.</text>
</comment>
<keyword evidence="2 7" id="KW-0479">Metal-binding</keyword>
<evidence type="ECO:0000256" key="4">
    <source>
        <dbReference type="ARBA" id="ARBA00022801"/>
    </source>
</evidence>
<evidence type="ECO:0000256" key="7">
    <source>
        <dbReference type="HAMAP-Rule" id="MF_01405"/>
    </source>
</evidence>
<comment type="catalytic activity">
    <reaction evidence="7">
        <text>XTP + H2O = XMP + diphosphate + H(+)</text>
        <dbReference type="Rhea" id="RHEA:28610"/>
        <dbReference type="ChEBI" id="CHEBI:15377"/>
        <dbReference type="ChEBI" id="CHEBI:15378"/>
        <dbReference type="ChEBI" id="CHEBI:33019"/>
        <dbReference type="ChEBI" id="CHEBI:57464"/>
        <dbReference type="ChEBI" id="CHEBI:61314"/>
        <dbReference type="EC" id="3.6.1.66"/>
    </reaction>
</comment>
<comment type="similarity">
    <text evidence="1 7 8">Belongs to the HAM1 NTPase family.</text>
</comment>